<organism evidence="3 4">
    <name type="scientific">Pseudomonas aeruginosa</name>
    <dbReference type="NCBI Taxonomy" id="287"/>
    <lineage>
        <taxon>Bacteria</taxon>
        <taxon>Pseudomonadati</taxon>
        <taxon>Pseudomonadota</taxon>
        <taxon>Gammaproteobacteria</taxon>
        <taxon>Pseudomonadales</taxon>
        <taxon>Pseudomonadaceae</taxon>
        <taxon>Pseudomonas</taxon>
    </lineage>
</organism>
<reference evidence="4" key="1">
    <citation type="submission" date="2015-06" db="EMBL/GenBank/DDBJ databases">
        <authorList>
            <person name="Radhakrishnan Rajesh"/>
            <person name="Underwood Anthony"/>
            <person name="Al-Shahib Ali"/>
        </authorList>
    </citation>
    <scope>NUCLEOTIDE SEQUENCE [LARGE SCALE GENOMIC DNA]</scope>
    <source>
        <strain evidence="4">P19_London_7_VIM_2_05_10</strain>
    </source>
</reference>
<proteinExistence type="predicted"/>
<evidence type="ECO:0000313" key="3">
    <source>
        <dbReference type="EMBL" id="CRP80215.1"/>
    </source>
</evidence>
<accession>A0A9P1RCF9</accession>
<evidence type="ECO:0000313" key="4">
    <source>
        <dbReference type="Proteomes" id="UP000045039"/>
    </source>
</evidence>
<dbReference type="RefSeq" id="WP_043101031.1">
    <property type="nucleotide sequence ID" value="NZ_CAADND010000127.1"/>
</dbReference>
<evidence type="ECO:0000256" key="1">
    <source>
        <dbReference type="SAM" id="MobiDB-lite"/>
    </source>
</evidence>
<gene>
    <name evidence="3" type="ORF">PAERUG_P19_London_7_VIM_2_05_10_05594</name>
</gene>
<dbReference type="InterPro" id="IPR022073">
    <property type="entry name" value="T4BSS_DotH_IcmK"/>
</dbReference>
<dbReference type="AlphaFoldDB" id="A0A9P1RCF9"/>
<sequence length="547" mass="59699">MTRLKMRCPLLAAAIACAIIQPAMAIEGFVEKRTGDPLVDKLIQSNHPLTSEQQLILRAYQQNDAKALELKTPSEATRNSPMSVIDLTQGAPAKQVVLQQGYAATLMVVGENGSPWPIERVTSGDKGIVEPVTLESRKTAVELTPIAPWASTNLFVYLAGREEPIKLYARVSADPAEGLNDAIKVIIDGVPPGSAPLLQANRMPVDDKLMNSLGQGPGRNWIALAANQNEMLPFRINYWMSPDRKSSIVRLRNAQLVSPDWDGEYRDTDGVVRVYRYERVPLMLRIRDTDGIEHQVRVDNPADLLAGRETSKSLSVKNVTPERPPLTKPLDWEAPVGLVGRDRTQTVMRTGTPADDIHSQYVEFDGQGKRAPKIQIVNELGMNRDIAKQLIADAYAKRPALPSTPSASKAPATNQSFEAAKASAAPLTQPLTATTTSLPDKPPVEVSSLLGPAKTAPQVAAAPVPTGYSMSVAAGGLYENLFRFTERAGWKPPIWDLSGTEDFRIVGGYTVSGSSPEEVIQKYLEPYMDSYNLHVEISTGEKAVWIH</sequence>
<feature type="region of interest" description="Disordered" evidence="1">
    <location>
        <begin position="400"/>
        <end position="426"/>
    </location>
</feature>
<dbReference type="Pfam" id="PF12293">
    <property type="entry name" value="T4BSS_DotH_IcmK"/>
    <property type="match status" value="1"/>
</dbReference>
<feature type="chain" id="PRO_5040420492" evidence="2">
    <location>
        <begin position="26"/>
        <end position="547"/>
    </location>
</feature>
<dbReference type="Proteomes" id="UP000045039">
    <property type="component" value="Unassembled WGS sequence"/>
</dbReference>
<feature type="compositionally biased region" description="Polar residues" evidence="1">
    <location>
        <begin position="403"/>
        <end position="417"/>
    </location>
</feature>
<keyword evidence="2" id="KW-0732">Signal</keyword>
<protein>
    <submittedName>
        <fullName evidence="3">Uncharacterized protein</fullName>
    </submittedName>
</protein>
<name>A0A9P1RCF9_PSEAI</name>
<evidence type="ECO:0000256" key="2">
    <source>
        <dbReference type="SAM" id="SignalP"/>
    </source>
</evidence>
<dbReference type="EMBL" id="CVVU01000245">
    <property type="protein sequence ID" value="CRP80215.1"/>
    <property type="molecule type" value="Genomic_DNA"/>
</dbReference>
<feature type="signal peptide" evidence="2">
    <location>
        <begin position="1"/>
        <end position="25"/>
    </location>
</feature>
<comment type="caution">
    <text evidence="3">The sequence shown here is derived from an EMBL/GenBank/DDBJ whole genome shotgun (WGS) entry which is preliminary data.</text>
</comment>